<feature type="binding site" evidence="16">
    <location>
        <begin position="18"/>
        <end position="21"/>
    </location>
    <ligand>
        <name>substrate</name>
    </ligand>
</feature>
<evidence type="ECO:0000256" key="18">
    <source>
        <dbReference type="PIRSR" id="PIRSR600829-4"/>
    </source>
</evidence>
<dbReference type="GO" id="GO:0005886">
    <property type="term" value="C:plasma membrane"/>
    <property type="evidence" value="ECO:0007669"/>
    <property type="project" value="UniProtKB-SubCell"/>
</dbReference>
<evidence type="ECO:0000256" key="8">
    <source>
        <dbReference type="ARBA" id="ARBA00022777"/>
    </source>
</evidence>
<dbReference type="PANTHER" id="PTHR34299:SF1">
    <property type="entry name" value="DIACYLGLYCEROL KINASE"/>
    <property type="match status" value="1"/>
</dbReference>
<comment type="cofactor">
    <cofactor evidence="18">
        <name>Mg(2+)</name>
        <dbReference type="ChEBI" id="CHEBI:18420"/>
    </cofactor>
    <text evidence="18">Mn(2+), Zn(2+), Cd(2+) and Co(2+) support activity to lesser extents.</text>
</comment>
<gene>
    <name evidence="20" type="ORF">COT81_01140</name>
</gene>
<feature type="transmembrane region" description="Helical" evidence="19">
    <location>
        <begin position="27"/>
        <end position="45"/>
    </location>
</feature>
<evidence type="ECO:0000313" key="20">
    <source>
        <dbReference type="EMBL" id="PIS05368.1"/>
    </source>
</evidence>
<evidence type="ECO:0000256" key="10">
    <source>
        <dbReference type="ARBA" id="ARBA00022989"/>
    </source>
</evidence>
<keyword evidence="14" id="KW-1208">Phospholipid metabolism</keyword>
<comment type="similarity">
    <text evidence="2">Belongs to the bacterial diacylglycerol kinase family.</text>
</comment>
<feature type="binding site" evidence="17">
    <location>
        <position position="24"/>
    </location>
    <ligand>
        <name>ATP</name>
        <dbReference type="ChEBI" id="CHEBI:30616"/>
    </ligand>
</feature>
<keyword evidence="6 19" id="KW-0812">Transmembrane</keyword>
<evidence type="ECO:0000256" key="19">
    <source>
        <dbReference type="SAM" id="Phobius"/>
    </source>
</evidence>
<evidence type="ECO:0000256" key="7">
    <source>
        <dbReference type="ARBA" id="ARBA00022741"/>
    </source>
</evidence>
<keyword evidence="4" id="KW-0444">Lipid biosynthesis</keyword>
<proteinExistence type="inferred from homology"/>
<evidence type="ECO:0000256" key="2">
    <source>
        <dbReference type="ARBA" id="ARBA00005967"/>
    </source>
</evidence>
<feature type="binding site" evidence="17">
    <location>
        <position position="72"/>
    </location>
    <ligand>
        <name>ATP</name>
        <dbReference type="ChEBI" id="CHEBI:30616"/>
    </ligand>
</feature>
<dbReference type="Gene3D" id="1.10.287.3610">
    <property type="match status" value="1"/>
</dbReference>
<evidence type="ECO:0000256" key="16">
    <source>
        <dbReference type="PIRSR" id="PIRSR600829-2"/>
    </source>
</evidence>
<dbReference type="EMBL" id="PEZZ01000007">
    <property type="protein sequence ID" value="PIS05368.1"/>
    <property type="molecule type" value="Genomic_DNA"/>
</dbReference>
<evidence type="ECO:0000256" key="17">
    <source>
        <dbReference type="PIRSR" id="PIRSR600829-3"/>
    </source>
</evidence>
<organism evidence="20 21">
    <name type="scientific">Candidatus Buchananbacteria bacterium CG10_big_fil_rev_8_21_14_0_10_42_9</name>
    <dbReference type="NCBI Taxonomy" id="1974526"/>
    <lineage>
        <taxon>Bacteria</taxon>
        <taxon>Candidatus Buchananiibacteriota</taxon>
    </lineage>
</organism>
<evidence type="ECO:0000256" key="1">
    <source>
        <dbReference type="ARBA" id="ARBA00004651"/>
    </source>
</evidence>
<reference evidence="21" key="1">
    <citation type="submission" date="2017-09" db="EMBL/GenBank/DDBJ databases">
        <title>Depth-based differentiation of microbial function through sediment-hosted aquifers and enrichment of novel symbionts in the deep terrestrial subsurface.</title>
        <authorList>
            <person name="Probst A.J."/>
            <person name="Ladd B."/>
            <person name="Jarett J.K."/>
            <person name="Geller-Mcgrath D.E."/>
            <person name="Sieber C.M.K."/>
            <person name="Emerson J.B."/>
            <person name="Anantharaman K."/>
            <person name="Thomas B.C."/>
            <person name="Malmstrom R."/>
            <person name="Stieglmeier M."/>
            <person name="Klingl A."/>
            <person name="Woyke T."/>
            <person name="Ryan C.M."/>
            <person name="Banfield J.F."/>
        </authorList>
    </citation>
    <scope>NUCLEOTIDE SEQUENCE [LARGE SCALE GENOMIC DNA]</scope>
</reference>
<feature type="binding site" evidence="17">
    <location>
        <position position="12"/>
    </location>
    <ligand>
        <name>ATP</name>
        <dbReference type="ChEBI" id="CHEBI:30616"/>
    </ligand>
</feature>
<evidence type="ECO:0000256" key="6">
    <source>
        <dbReference type="ARBA" id="ARBA00022692"/>
    </source>
</evidence>
<dbReference type="GO" id="GO:0016301">
    <property type="term" value="F:kinase activity"/>
    <property type="evidence" value="ECO:0007669"/>
    <property type="project" value="UniProtKB-KW"/>
</dbReference>
<name>A0A2H0W1Z0_9BACT</name>
<dbReference type="GO" id="GO:0046872">
    <property type="term" value="F:metal ion binding"/>
    <property type="evidence" value="ECO:0007669"/>
    <property type="project" value="UniProtKB-KW"/>
</dbReference>
<comment type="caution">
    <text evidence="20">The sequence shown here is derived from an EMBL/GenBank/DDBJ whole genome shotgun (WGS) entry which is preliminary data.</text>
</comment>
<feature type="transmembrane region" description="Helical" evidence="19">
    <location>
        <begin position="92"/>
        <end position="117"/>
    </location>
</feature>
<evidence type="ECO:0000256" key="3">
    <source>
        <dbReference type="ARBA" id="ARBA00022475"/>
    </source>
</evidence>
<sequence length="122" mass="13957">MKPKILFKSFRYGLQGLRWAWQHEQNFRIELFIFVLVILAALYFNLPAWQWIVLLLVSGMVLVMELINTIFERTIDVIQPRIHHYAEQAKNVMAAAVLLATVGAVVIGLIIFVPHIAAKLSS</sequence>
<keyword evidence="18" id="KW-0460">Magnesium</keyword>
<protein>
    <recommendedName>
        <fullName evidence="22">Diacylglycerol kinase</fullName>
    </recommendedName>
</protein>
<evidence type="ECO:0000256" key="12">
    <source>
        <dbReference type="ARBA" id="ARBA00023136"/>
    </source>
</evidence>
<evidence type="ECO:0000256" key="4">
    <source>
        <dbReference type="ARBA" id="ARBA00022516"/>
    </source>
</evidence>
<keyword evidence="3" id="KW-1003">Cell membrane</keyword>
<dbReference type="GO" id="GO:0005524">
    <property type="term" value="F:ATP binding"/>
    <property type="evidence" value="ECO:0007669"/>
    <property type="project" value="UniProtKB-KW"/>
</dbReference>
<comment type="subcellular location">
    <subcellularLocation>
        <location evidence="1">Cell membrane</location>
        <topology evidence="1">Multi-pass membrane protein</topology>
    </subcellularLocation>
</comment>
<evidence type="ECO:0000256" key="9">
    <source>
        <dbReference type="ARBA" id="ARBA00022840"/>
    </source>
</evidence>
<dbReference type="InterPro" id="IPR000829">
    <property type="entry name" value="DAGK"/>
</dbReference>
<keyword evidence="5" id="KW-0808">Transferase</keyword>
<feature type="transmembrane region" description="Helical" evidence="19">
    <location>
        <begin position="51"/>
        <end position="71"/>
    </location>
</feature>
<dbReference type="InterPro" id="IPR033717">
    <property type="entry name" value="UDPK"/>
</dbReference>
<evidence type="ECO:0000256" key="13">
    <source>
        <dbReference type="ARBA" id="ARBA00023209"/>
    </source>
</evidence>
<dbReference type="Proteomes" id="UP000230935">
    <property type="component" value="Unassembled WGS sequence"/>
</dbReference>
<keyword evidence="7 17" id="KW-0547">Nucleotide-binding</keyword>
<dbReference type="InterPro" id="IPR036945">
    <property type="entry name" value="DAGK_sf"/>
</dbReference>
<keyword evidence="9 17" id="KW-0067">ATP-binding</keyword>
<dbReference type="AlphaFoldDB" id="A0A2H0W1Z0"/>
<accession>A0A2H0W1Z0</accession>
<evidence type="ECO:0000313" key="21">
    <source>
        <dbReference type="Proteomes" id="UP000230935"/>
    </source>
</evidence>
<evidence type="ECO:0000256" key="14">
    <source>
        <dbReference type="ARBA" id="ARBA00023264"/>
    </source>
</evidence>
<evidence type="ECO:0008006" key="22">
    <source>
        <dbReference type="Google" id="ProtNLM"/>
    </source>
</evidence>
<keyword evidence="13" id="KW-0594">Phospholipid biosynthesis</keyword>
<feature type="binding site" evidence="18">
    <location>
        <position position="72"/>
    </location>
    <ligand>
        <name>a divalent metal cation</name>
        <dbReference type="ChEBI" id="CHEBI:60240"/>
    </ligand>
</feature>
<evidence type="ECO:0000256" key="5">
    <source>
        <dbReference type="ARBA" id="ARBA00022679"/>
    </source>
</evidence>
<feature type="active site" description="Proton acceptor" evidence="15">
    <location>
        <position position="65"/>
    </location>
</feature>
<dbReference type="PANTHER" id="PTHR34299">
    <property type="entry name" value="DIACYLGLYCEROL KINASE"/>
    <property type="match status" value="1"/>
</dbReference>
<keyword evidence="11" id="KW-0443">Lipid metabolism</keyword>
<feature type="binding site" evidence="18">
    <location>
        <position position="24"/>
    </location>
    <ligand>
        <name>a divalent metal cation</name>
        <dbReference type="ChEBI" id="CHEBI:60240"/>
    </ligand>
</feature>
<keyword evidence="8" id="KW-0418">Kinase</keyword>
<dbReference type="Pfam" id="PF01219">
    <property type="entry name" value="DAGK_prokar"/>
    <property type="match status" value="1"/>
</dbReference>
<keyword evidence="18" id="KW-0479">Metal-binding</keyword>
<keyword evidence="10 19" id="KW-1133">Transmembrane helix</keyword>
<feature type="binding site" evidence="16">
    <location>
        <position position="65"/>
    </location>
    <ligand>
        <name>substrate</name>
    </ligand>
</feature>
<dbReference type="CDD" id="cd14265">
    <property type="entry name" value="UDPK_IM_like"/>
    <property type="match status" value="1"/>
</dbReference>
<evidence type="ECO:0000256" key="11">
    <source>
        <dbReference type="ARBA" id="ARBA00023098"/>
    </source>
</evidence>
<evidence type="ECO:0000256" key="15">
    <source>
        <dbReference type="PIRSR" id="PIRSR600829-1"/>
    </source>
</evidence>
<keyword evidence="12 19" id="KW-0472">Membrane</keyword>
<dbReference type="GO" id="GO:0008654">
    <property type="term" value="P:phospholipid biosynthetic process"/>
    <property type="evidence" value="ECO:0007669"/>
    <property type="project" value="UniProtKB-KW"/>
</dbReference>